<evidence type="ECO:0000313" key="2">
    <source>
        <dbReference type="EMBL" id="KAJ9557864.1"/>
    </source>
</evidence>
<keyword evidence="1" id="KW-0175">Coiled coil</keyword>
<protein>
    <submittedName>
        <fullName evidence="2">Uncharacterized protein</fullName>
    </submittedName>
</protein>
<name>A0AA38TBF4_9ASTR</name>
<gene>
    <name evidence="2" type="ORF">OSB04_012478</name>
</gene>
<dbReference type="AlphaFoldDB" id="A0AA38TBF4"/>
<evidence type="ECO:0000313" key="3">
    <source>
        <dbReference type="Proteomes" id="UP001172457"/>
    </source>
</evidence>
<proteinExistence type="predicted"/>
<accession>A0AA38TBF4</accession>
<sequence>MERAQSGLRSQKLKCGRSIQNCFQIDFGDEILRIEREREREIEKERDEERRMEKKEKEENFGIHVRIAQLWEIGSFSFVNRRIVVKFGQRLQNSLFFNLTGGIEHRRLQEPHALDELRGQTRVLSWRAIKGNHMPLELIRLRAKARPRLDSETEDSSNRILTIVAMKPFIPLVRPGREKRKFPNETPRLQQFSLSMKLEDDVYEGMSVFLGCDSAETRAVRDSEVDQQVTIGSSTYRRGLELEMQGRRVIVFQLTAEETMKELDVLSGGRLPMMCTMAKARKHVLLGGSNYLVEKTVVNVPVVSDFPDVFPDDLPDISHERQVEFRIKLVPGVVSVAKTCTE</sequence>
<feature type="coiled-coil region" evidence="1">
    <location>
        <begin position="31"/>
        <end position="59"/>
    </location>
</feature>
<dbReference type="EMBL" id="JARYMX010000003">
    <property type="protein sequence ID" value="KAJ9557864.1"/>
    <property type="molecule type" value="Genomic_DNA"/>
</dbReference>
<organism evidence="2 3">
    <name type="scientific">Centaurea solstitialis</name>
    <name type="common">yellow star-thistle</name>
    <dbReference type="NCBI Taxonomy" id="347529"/>
    <lineage>
        <taxon>Eukaryota</taxon>
        <taxon>Viridiplantae</taxon>
        <taxon>Streptophyta</taxon>
        <taxon>Embryophyta</taxon>
        <taxon>Tracheophyta</taxon>
        <taxon>Spermatophyta</taxon>
        <taxon>Magnoliopsida</taxon>
        <taxon>eudicotyledons</taxon>
        <taxon>Gunneridae</taxon>
        <taxon>Pentapetalae</taxon>
        <taxon>asterids</taxon>
        <taxon>campanulids</taxon>
        <taxon>Asterales</taxon>
        <taxon>Asteraceae</taxon>
        <taxon>Carduoideae</taxon>
        <taxon>Cardueae</taxon>
        <taxon>Centaureinae</taxon>
        <taxon>Centaurea</taxon>
    </lineage>
</organism>
<comment type="caution">
    <text evidence="2">The sequence shown here is derived from an EMBL/GenBank/DDBJ whole genome shotgun (WGS) entry which is preliminary data.</text>
</comment>
<keyword evidence="3" id="KW-1185">Reference proteome</keyword>
<reference evidence="2" key="1">
    <citation type="submission" date="2023-03" db="EMBL/GenBank/DDBJ databases">
        <title>Chromosome-scale reference genome and RAD-based genetic map of yellow starthistle (Centaurea solstitialis) reveal putative structural variation and QTLs associated with invader traits.</title>
        <authorList>
            <person name="Reatini B."/>
            <person name="Cang F.A."/>
            <person name="Jiang Q."/>
            <person name="Mckibben M.T.W."/>
            <person name="Barker M.S."/>
            <person name="Rieseberg L.H."/>
            <person name="Dlugosch K.M."/>
        </authorList>
    </citation>
    <scope>NUCLEOTIDE SEQUENCE</scope>
    <source>
        <strain evidence="2">CAN-66</strain>
        <tissue evidence="2">Leaf</tissue>
    </source>
</reference>
<dbReference type="Proteomes" id="UP001172457">
    <property type="component" value="Chromosome 3"/>
</dbReference>
<evidence type="ECO:0000256" key="1">
    <source>
        <dbReference type="SAM" id="Coils"/>
    </source>
</evidence>